<dbReference type="InterPro" id="IPR027417">
    <property type="entry name" value="P-loop_NTPase"/>
</dbReference>
<dbReference type="InterPro" id="IPR059188">
    <property type="entry name" value="Znf_CLPX-like"/>
</dbReference>
<dbReference type="AlphaFoldDB" id="A0A8J7UUW9"/>
<dbReference type="Proteomes" id="UP000673975">
    <property type="component" value="Unassembled WGS sequence"/>
</dbReference>
<keyword evidence="5 6" id="KW-0143">Chaperone</keyword>
<dbReference type="SMART" id="SM00382">
    <property type="entry name" value="AAA"/>
    <property type="match status" value="1"/>
</dbReference>
<evidence type="ECO:0000256" key="2">
    <source>
        <dbReference type="ARBA" id="ARBA00022741"/>
    </source>
</evidence>
<dbReference type="InterPro" id="IPR050052">
    <property type="entry name" value="ATP-dep_Clp_protease_ClpX"/>
</dbReference>
<dbReference type="RefSeq" id="WP_210511904.1">
    <property type="nucleotide sequence ID" value="NZ_JAFIDN010000006.1"/>
</dbReference>
<dbReference type="InterPro" id="IPR010603">
    <property type="entry name" value="Znf_CppX_C4"/>
</dbReference>
<dbReference type="PANTHER" id="PTHR48102:SF7">
    <property type="entry name" value="ATP-DEPENDENT CLP PROTEASE ATP-BINDING SUBUNIT CLPX-LIKE, MITOCHONDRIAL"/>
    <property type="match status" value="1"/>
</dbReference>
<comment type="caution">
    <text evidence="9">The sequence shown here is derived from an EMBL/GenBank/DDBJ whole genome shotgun (WGS) entry which is preliminary data.</text>
</comment>
<sequence length="416" mass="46097">MSDKNKKIRCSFCGRSSHEVNSMVAGPSVYICDQCIADASGIVESDLSDSKEQKKETDFRNDLKPIEIKAYLDDYVIDQEDAKKTLSVAVYNHYKRISSQVLDDDDDSVIEKSNIVLLGPTGSGKTLLARTLAGIIDVPFCIADATALTEAGYVGEDVESILSNLLQAADYDVERAQKGIVYIDEVDKVARKGDNPSITRDVSGEGVQQALLKLLEGTTANVPPKGGRKHPEQSFITVDTRNVLFICGGAFEGLNEIISRRLSSSNMGFTADHQDKFDKDDPEIFTHVEPEDLQKYGLIPELIGRMPIISGLSELSEEAMINILLKPKNAIVKQYKKLFRMEGVDLEFEEEALQEVVRQAMKRKTGARGLRSIMERAMLDIMFTLPTMKNVERCIITKDTIASHAPPVYKKHKASA</sequence>
<keyword evidence="10" id="KW-1185">Reference proteome</keyword>
<keyword evidence="9" id="KW-0645">Protease</keyword>
<keyword evidence="9" id="KW-0378">Hydrolase</keyword>
<evidence type="ECO:0000256" key="4">
    <source>
        <dbReference type="ARBA" id="ARBA00022840"/>
    </source>
</evidence>
<evidence type="ECO:0000256" key="3">
    <source>
        <dbReference type="ARBA" id="ARBA00022833"/>
    </source>
</evidence>
<evidence type="ECO:0000256" key="1">
    <source>
        <dbReference type="ARBA" id="ARBA00022723"/>
    </source>
</evidence>
<name>A0A8J7UUW9_9BACT</name>
<dbReference type="InterPro" id="IPR019489">
    <property type="entry name" value="Clp_ATPase_C"/>
</dbReference>
<evidence type="ECO:0000313" key="9">
    <source>
        <dbReference type="EMBL" id="MBP3192830.1"/>
    </source>
</evidence>
<dbReference type="SMART" id="SM01086">
    <property type="entry name" value="ClpB_D2-small"/>
    <property type="match status" value="1"/>
</dbReference>
<dbReference type="GO" id="GO:0005524">
    <property type="term" value="F:ATP binding"/>
    <property type="evidence" value="ECO:0007669"/>
    <property type="project" value="UniProtKB-UniRule"/>
</dbReference>
<dbReference type="InterPro" id="IPR038366">
    <property type="entry name" value="Znf_CppX_C4_sf"/>
</dbReference>
<keyword evidence="2 6" id="KW-0547">Nucleotide-binding</keyword>
<gene>
    <name evidence="6 9" type="primary">clpX</name>
    <name evidence="9" type="ORF">NATSA_09155</name>
</gene>
<dbReference type="Gene3D" id="3.40.50.300">
    <property type="entry name" value="P-loop containing nucleotide triphosphate hydrolases"/>
    <property type="match status" value="1"/>
</dbReference>
<dbReference type="NCBIfam" id="NF003745">
    <property type="entry name" value="PRK05342.1"/>
    <property type="match status" value="1"/>
</dbReference>
<dbReference type="PROSITE" id="PS51902">
    <property type="entry name" value="CLPX_ZB"/>
    <property type="match status" value="1"/>
</dbReference>
<evidence type="ECO:0000313" key="10">
    <source>
        <dbReference type="Proteomes" id="UP000673975"/>
    </source>
</evidence>
<feature type="binding site" evidence="6 7">
    <location>
        <position position="10"/>
    </location>
    <ligand>
        <name>Zn(2+)</name>
        <dbReference type="ChEBI" id="CHEBI:29105"/>
    </ligand>
</feature>
<dbReference type="GO" id="GO:0051082">
    <property type="term" value="F:unfolded protein binding"/>
    <property type="evidence" value="ECO:0007669"/>
    <property type="project" value="UniProtKB-UniRule"/>
</dbReference>
<evidence type="ECO:0000259" key="8">
    <source>
        <dbReference type="PROSITE" id="PS51902"/>
    </source>
</evidence>
<feature type="binding site" evidence="6 7">
    <location>
        <position position="13"/>
    </location>
    <ligand>
        <name>Zn(2+)</name>
        <dbReference type="ChEBI" id="CHEBI:29105"/>
    </ligand>
</feature>
<protein>
    <recommendedName>
        <fullName evidence="6">ATP-dependent Clp protease ATP-binding subunit ClpX</fullName>
    </recommendedName>
</protein>
<dbReference type="Pfam" id="PF06689">
    <property type="entry name" value="zf-C4_ClpX"/>
    <property type="match status" value="1"/>
</dbReference>
<comment type="similarity">
    <text evidence="6 7">Belongs to the ClpX chaperone family.</text>
</comment>
<comment type="function">
    <text evidence="6">ATP-dependent specificity component of the Clp protease. It directs the protease to specific substrates. Can perform chaperone functions in the absence of ClpP.</text>
</comment>
<dbReference type="SUPFAM" id="SSF52540">
    <property type="entry name" value="P-loop containing nucleoside triphosphate hydrolases"/>
    <property type="match status" value="1"/>
</dbReference>
<dbReference type="CDD" id="cd19497">
    <property type="entry name" value="RecA-like_ClpX"/>
    <property type="match status" value="1"/>
</dbReference>
<keyword evidence="3 6" id="KW-0862">Zinc</keyword>
<reference evidence="9" key="1">
    <citation type="submission" date="2021-02" db="EMBL/GenBank/DDBJ databases">
        <title>Natronogracilivirga saccharolytica gen. nov. sp. nov. a new anaerobic, haloalkiliphilic carbohydrate-fermenting bacterium from soda lake and proposing of Cyclonatronumiaceae fam. nov. in the phylum Balneolaeota.</title>
        <authorList>
            <person name="Zhilina T.N."/>
            <person name="Sorokin D.Y."/>
            <person name="Zavarzina D.G."/>
            <person name="Toshchakov S.V."/>
            <person name="Kublanov I.V."/>
        </authorList>
    </citation>
    <scope>NUCLEOTIDE SEQUENCE</scope>
    <source>
        <strain evidence="9">Z-1702</strain>
    </source>
</reference>
<dbReference type="GO" id="GO:0051603">
    <property type="term" value="P:proteolysis involved in protein catabolic process"/>
    <property type="evidence" value="ECO:0007669"/>
    <property type="project" value="TreeGrafter"/>
</dbReference>
<dbReference type="InterPro" id="IPR046425">
    <property type="entry name" value="ClpX_bact"/>
</dbReference>
<dbReference type="GO" id="GO:0016887">
    <property type="term" value="F:ATP hydrolysis activity"/>
    <property type="evidence" value="ECO:0007669"/>
    <property type="project" value="InterPro"/>
</dbReference>
<evidence type="ECO:0000256" key="7">
    <source>
        <dbReference type="PROSITE-ProRule" id="PRU01250"/>
    </source>
</evidence>
<dbReference type="SMART" id="SM00994">
    <property type="entry name" value="zf-C4_ClpX"/>
    <property type="match status" value="1"/>
</dbReference>
<dbReference type="GO" id="GO:0140662">
    <property type="term" value="F:ATP-dependent protein folding chaperone"/>
    <property type="evidence" value="ECO:0007669"/>
    <property type="project" value="InterPro"/>
</dbReference>
<dbReference type="FunFam" id="3.40.50.300:FF:000005">
    <property type="entry name" value="ATP-dependent Clp protease ATP-binding subunit ClpX"/>
    <property type="match status" value="1"/>
</dbReference>
<dbReference type="InterPro" id="IPR003593">
    <property type="entry name" value="AAA+_ATPase"/>
</dbReference>
<dbReference type="Gene3D" id="1.10.8.60">
    <property type="match status" value="1"/>
</dbReference>
<evidence type="ECO:0000256" key="6">
    <source>
        <dbReference type="HAMAP-Rule" id="MF_00175"/>
    </source>
</evidence>
<feature type="binding site" evidence="6">
    <location>
        <begin position="120"/>
        <end position="127"/>
    </location>
    <ligand>
        <name>ATP</name>
        <dbReference type="ChEBI" id="CHEBI:30616"/>
    </ligand>
</feature>
<dbReference type="SUPFAM" id="SSF57716">
    <property type="entry name" value="Glucocorticoid receptor-like (DNA-binding domain)"/>
    <property type="match status" value="1"/>
</dbReference>
<dbReference type="GO" id="GO:0008233">
    <property type="term" value="F:peptidase activity"/>
    <property type="evidence" value="ECO:0007669"/>
    <property type="project" value="UniProtKB-KW"/>
</dbReference>
<dbReference type="InterPro" id="IPR003959">
    <property type="entry name" value="ATPase_AAA_core"/>
</dbReference>
<keyword evidence="4 6" id="KW-0067">ATP-binding</keyword>
<dbReference type="HAMAP" id="MF_00175">
    <property type="entry name" value="ClpX"/>
    <property type="match status" value="1"/>
</dbReference>
<proteinExistence type="inferred from homology"/>
<dbReference type="Pfam" id="PF07724">
    <property type="entry name" value="AAA_2"/>
    <property type="match status" value="1"/>
</dbReference>
<dbReference type="FunFam" id="1.10.8.60:FF:000002">
    <property type="entry name" value="ATP-dependent Clp protease ATP-binding subunit ClpX"/>
    <property type="match status" value="1"/>
</dbReference>
<dbReference type="EMBL" id="JAFIDN010000006">
    <property type="protein sequence ID" value="MBP3192830.1"/>
    <property type="molecule type" value="Genomic_DNA"/>
</dbReference>
<dbReference type="Gene3D" id="6.20.220.10">
    <property type="entry name" value="ClpX chaperone, C4-type zinc finger domain"/>
    <property type="match status" value="1"/>
</dbReference>
<dbReference type="PANTHER" id="PTHR48102">
    <property type="entry name" value="ATP-DEPENDENT CLP PROTEASE ATP-BINDING SUBUNIT CLPX-LIKE, MITOCHONDRIAL-RELATED"/>
    <property type="match status" value="1"/>
</dbReference>
<dbReference type="GO" id="GO:0046983">
    <property type="term" value="F:protein dimerization activity"/>
    <property type="evidence" value="ECO:0007669"/>
    <property type="project" value="UniProtKB-UniRule"/>
</dbReference>
<evidence type="ECO:0000256" key="5">
    <source>
        <dbReference type="ARBA" id="ARBA00023186"/>
    </source>
</evidence>
<dbReference type="GO" id="GO:0009376">
    <property type="term" value="C:HslUV protease complex"/>
    <property type="evidence" value="ECO:0007669"/>
    <property type="project" value="TreeGrafter"/>
</dbReference>
<dbReference type="Pfam" id="PF10431">
    <property type="entry name" value="ClpB_D2-small"/>
    <property type="match status" value="1"/>
</dbReference>
<dbReference type="GO" id="GO:0008270">
    <property type="term" value="F:zinc ion binding"/>
    <property type="evidence" value="ECO:0007669"/>
    <property type="project" value="UniProtKB-UniRule"/>
</dbReference>
<feature type="binding site" evidence="6 7">
    <location>
        <position position="32"/>
    </location>
    <ligand>
        <name>Zn(2+)</name>
        <dbReference type="ChEBI" id="CHEBI:29105"/>
    </ligand>
</feature>
<feature type="domain" description="ClpX-type ZB" evidence="8">
    <location>
        <begin position="1"/>
        <end position="51"/>
    </location>
</feature>
<dbReference type="InterPro" id="IPR004487">
    <property type="entry name" value="Clp_protease_ATP-bd_su_ClpX"/>
</dbReference>
<comment type="subunit">
    <text evidence="6">Component of the ClpX-ClpP complex. Forms a hexameric ring that, in the presence of ATP, binds to fourteen ClpP subunits assembled into a disk-like structure with a central cavity, resembling the structure of eukaryotic proteasomes.</text>
</comment>
<dbReference type="NCBIfam" id="TIGR00382">
    <property type="entry name" value="clpX"/>
    <property type="match status" value="1"/>
</dbReference>
<organism evidence="9 10">
    <name type="scientific">Natronogracilivirga saccharolytica</name>
    <dbReference type="NCBI Taxonomy" id="2812953"/>
    <lineage>
        <taxon>Bacteria</taxon>
        <taxon>Pseudomonadati</taxon>
        <taxon>Balneolota</taxon>
        <taxon>Balneolia</taxon>
        <taxon>Balneolales</taxon>
        <taxon>Cyclonatronaceae</taxon>
        <taxon>Natronogracilivirga</taxon>
    </lineage>
</organism>
<accession>A0A8J7UUW9</accession>
<feature type="binding site" evidence="6 7">
    <location>
        <position position="35"/>
    </location>
    <ligand>
        <name>Zn(2+)</name>
        <dbReference type="ChEBI" id="CHEBI:29105"/>
    </ligand>
</feature>
<keyword evidence="1 6" id="KW-0479">Metal-binding</keyword>
<dbReference type="GO" id="GO:0051301">
    <property type="term" value="P:cell division"/>
    <property type="evidence" value="ECO:0007669"/>
    <property type="project" value="TreeGrafter"/>
</dbReference>